<evidence type="ECO:0000313" key="2">
    <source>
        <dbReference type="Proteomes" id="UP001497535"/>
    </source>
</evidence>
<protein>
    <submittedName>
        <fullName evidence="1">Uncharacterized protein</fullName>
    </submittedName>
</protein>
<keyword evidence="2" id="KW-1185">Reference proteome</keyword>
<sequence>MKEFLFKKFCGMNPRLNPLFYRPSRNAKLIPGQKTLPSHHALLFSFLFCHFPL</sequence>
<dbReference type="Proteomes" id="UP001497535">
    <property type="component" value="Unassembled WGS sequence"/>
</dbReference>
<dbReference type="EMBL" id="CAVMJV010000012">
    <property type="protein sequence ID" value="CAK5045577.1"/>
    <property type="molecule type" value="Genomic_DNA"/>
</dbReference>
<organism evidence="1 2">
    <name type="scientific">Meloidogyne enterolobii</name>
    <name type="common">Root-knot nematode worm</name>
    <name type="synonym">Meloidogyne mayaguensis</name>
    <dbReference type="NCBI Taxonomy" id="390850"/>
    <lineage>
        <taxon>Eukaryota</taxon>
        <taxon>Metazoa</taxon>
        <taxon>Ecdysozoa</taxon>
        <taxon>Nematoda</taxon>
        <taxon>Chromadorea</taxon>
        <taxon>Rhabditida</taxon>
        <taxon>Tylenchina</taxon>
        <taxon>Tylenchomorpha</taxon>
        <taxon>Tylenchoidea</taxon>
        <taxon>Meloidogynidae</taxon>
        <taxon>Meloidogyninae</taxon>
        <taxon>Meloidogyne</taxon>
    </lineage>
</organism>
<proteinExistence type="predicted"/>
<evidence type="ECO:0000313" key="1">
    <source>
        <dbReference type="EMBL" id="CAK5045577.1"/>
    </source>
</evidence>
<name>A0ACB0YG75_MELEN</name>
<comment type="caution">
    <text evidence="1">The sequence shown here is derived from an EMBL/GenBank/DDBJ whole genome shotgun (WGS) entry which is preliminary data.</text>
</comment>
<accession>A0ACB0YG75</accession>
<reference evidence="1" key="1">
    <citation type="submission" date="2023-11" db="EMBL/GenBank/DDBJ databases">
        <authorList>
            <person name="Poullet M."/>
        </authorList>
    </citation>
    <scope>NUCLEOTIDE SEQUENCE</scope>
    <source>
        <strain evidence="1">E1834</strain>
    </source>
</reference>
<gene>
    <name evidence="1" type="ORF">MENTE1834_LOCUS11787</name>
</gene>